<dbReference type="EMBL" id="LK056657">
    <property type="protein sequence ID" value="CDU22854.1"/>
    <property type="molecule type" value="Genomic_DNA"/>
</dbReference>
<evidence type="ECO:0000256" key="2">
    <source>
        <dbReference type="ARBA" id="ARBA00022833"/>
    </source>
</evidence>
<feature type="compositionally biased region" description="Basic and acidic residues" evidence="7">
    <location>
        <begin position="740"/>
        <end position="749"/>
    </location>
</feature>
<feature type="compositionally biased region" description="Low complexity" evidence="7">
    <location>
        <begin position="225"/>
        <end position="235"/>
    </location>
</feature>
<feature type="region of interest" description="Disordered" evidence="7">
    <location>
        <begin position="48"/>
        <end position="93"/>
    </location>
</feature>
<evidence type="ECO:0000256" key="7">
    <source>
        <dbReference type="SAM" id="MobiDB-lite"/>
    </source>
</evidence>
<keyword evidence="1" id="KW-0479">Metal-binding</keyword>
<organism evidence="9">
    <name type="scientific">Sporisorium scitamineum</name>
    <dbReference type="NCBI Taxonomy" id="49012"/>
    <lineage>
        <taxon>Eukaryota</taxon>
        <taxon>Fungi</taxon>
        <taxon>Dikarya</taxon>
        <taxon>Basidiomycota</taxon>
        <taxon>Ustilaginomycotina</taxon>
        <taxon>Ustilaginomycetes</taxon>
        <taxon>Ustilaginales</taxon>
        <taxon>Ustilaginaceae</taxon>
        <taxon>Sporisorium</taxon>
    </lineage>
</organism>
<feature type="region of interest" description="Disordered" evidence="7">
    <location>
        <begin position="135"/>
        <end position="158"/>
    </location>
</feature>
<dbReference type="PROSITE" id="PS50157">
    <property type="entry name" value="ZINC_FINGER_C2H2_2"/>
    <property type="match status" value="1"/>
</dbReference>
<evidence type="ECO:0000259" key="8">
    <source>
        <dbReference type="PROSITE" id="PS50157"/>
    </source>
</evidence>
<dbReference type="PROSITE" id="PS00028">
    <property type="entry name" value="ZINC_FINGER_C2H2_1"/>
    <property type="match status" value="1"/>
</dbReference>
<evidence type="ECO:0000256" key="4">
    <source>
        <dbReference type="ARBA" id="ARBA00023163"/>
    </source>
</evidence>
<evidence type="ECO:0000256" key="6">
    <source>
        <dbReference type="PROSITE-ProRule" id="PRU00042"/>
    </source>
</evidence>
<feature type="compositionally biased region" description="Polar residues" evidence="7">
    <location>
        <begin position="656"/>
        <end position="667"/>
    </location>
</feature>
<protein>
    <submittedName>
        <fullName evidence="9">B-induced zinc finger protein</fullName>
    </submittedName>
</protein>
<dbReference type="Gene3D" id="3.30.160.60">
    <property type="entry name" value="Classic Zinc Finger"/>
    <property type="match status" value="1"/>
</dbReference>
<feature type="region of interest" description="Disordered" evidence="7">
    <location>
        <begin position="445"/>
        <end position="471"/>
    </location>
</feature>
<dbReference type="OrthoDB" id="8922241at2759"/>
<feature type="region of interest" description="Disordered" evidence="7">
    <location>
        <begin position="560"/>
        <end position="590"/>
    </location>
</feature>
<feature type="region of interest" description="Disordered" evidence="7">
    <location>
        <begin position="633"/>
        <end position="668"/>
    </location>
</feature>
<sequence length="785" mass="83128">MSMLTTRAATRSTAESHASSNNFSFDPVRLPLSASALSCSTSLPPNLHQLSSQDRASMGPSWSSAAPSNSTFISDHPSFGQHQEPPDMASTAAAAARGAVRNGYVTRSTTGSLGRNMVMPDQSMVGPSLFAPGSVAQSQVGGGGTGGVQRRKRRRYGPKPEPPYMCFCGKVFKRHEHMLRHRATHDDMIKYECPICGKCFRRQDVMHRHTMTHSSRGRLQNKMRATASASLSSSTVGPAAAANGQSRQAGEEEKMLNASRKREHEHANMGFGANGNHEMLEDPTLRVGLSEYPPTPMSSRHNQDHHIAAAQLYSACNGTRYSYATYPANAQHLYGGVGGGMSVAEAGYARSESFDALADYHSRMAPSMSPPPAFFASTTSFAPHTIEADQFNAAMGRPHLPVPLTTTFSVEYDYETKPVGPDAGHHYGQSWHGGYGFGHGSVHMGASESEWSEQSPSGPSTHTFASPAWSQKAELVRRDGGGSNSGGTPLSMLSNRQLSMEPASRWHAHPQYQQQLQIQQQYQQQQQQQQYQHGSPMFGANSEAGFANMDRSPAHLTRRRLSGMHGSNGSSAPAQDGHGHGHGPAVKAEAHSEAAVGNGMGLGLFDQSHGGHDPGSLGLMTTPTFASASAVGVNHSGERGPMPSHHAHASPHVSSGTLQATTSSSPSHYLGVGMNSMHVSQNSSYTAAEAGKQGFTSMSTVEPFDTGSPLTEATGNASPRSHSHGHQYASNGGGGGCSSKHAESSREASADPTIDPHLTGENNGYVSSSSTASVHGGGGHAGRRW</sequence>
<keyword evidence="3" id="KW-0805">Transcription regulation</keyword>
<feature type="compositionally biased region" description="Gly residues" evidence="7">
    <location>
        <begin position="775"/>
        <end position="785"/>
    </location>
</feature>
<feature type="domain" description="C2H2-type" evidence="8">
    <location>
        <begin position="191"/>
        <end position="218"/>
    </location>
</feature>
<feature type="compositionally biased region" description="Low complexity" evidence="7">
    <location>
        <begin position="1"/>
        <end position="20"/>
    </location>
</feature>
<evidence type="ECO:0000256" key="5">
    <source>
        <dbReference type="ARBA" id="ARBA00023242"/>
    </source>
</evidence>
<dbReference type="Pfam" id="PF00096">
    <property type="entry name" value="zf-C2H2"/>
    <property type="match status" value="1"/>
</dbReference>
<keyword evidence="2" id="KW-0862">Zinc</keyword>
<dbReference type="PANTHER" id="PTHR47660">
    <property type="entry name" value="TRANSCRIPTION FACTOR WITH C2H2 AND ZN(2)-CYS(6) DNA BINDING DOMAIN (EUROFUNG)-RELATED-RELATED"/>
    <property type="match status" value="1"/>
</dbReference>
<dbReference type="InterPro" id="IPR036236">
    <property type="entry name" value="Znf_C2H2_sf"/>
</dbReference>
<dbReference type="SUPFAM" id="SSF57667">
    <property type="entry name" value="beta-beta-alpha zinc fingers"/>
    <property type="match status" value="1"/>
</dbReference>
<feature type="region of interest" description="Disordered" evidence="7">
    <location>
        <begin position="210"/>
        <end position="263"/>
    </location>
</feature>
<evidence type="ECO:0000256" key="3">
    <source>
        <dbReference type="ARBA" id="ARBA00023015"/>
    </source>
</evidence>
<dbReference type="AlphaFoldDB" id="A0A127Z9V4"/>
<evidence type="ECO:0000256" key="1">
    <source>
        <dbReference type="ARBA" id="ARBA00022723"/>
    </source>
</evidence>
<feature type="region of interest" description="Disordered" evidence="7">
    <location>
        <begin position="1"/>
        <end position="23"/>
    </location>
</feature>
<name>A0A127Z9V4_9BASI</name>
<feature type="compositionally biased region" description="Basic and acidic residues" evidence="7">
    <location>
        <begin position="249"/>
        <end position="263"/>
    </location>
</feature>
<feature type="compositionally biased region" description="Polar residues" evidence="7">
    <location>
        <begin position="708"/>
        <end position="720"/>
    </location>
</feature>
<keyword evidence="4" id="KW-0804">Transcription</keyword>
<dbReference type="GO" id="GO:0008270">
    <property type="term" value="F:zinc ion binding"/>
    <property type="evidence" value="ECO:0007669"/>
    <property type="project" value="UniProtKB-KW"/>
</dbReference>
<feature type="compositionally biased region" description="Basic residues" evidence="7">
    <location>
        <begin position="210"/>
        <end position="221"/>
    </location>
</feature>
<keyword evidence="5" id="KW-0539">Nucleus</keyword>
<feature type="compositionally biased region" description="Polar residues" evidence="7">
    <location>
        <begin position="452"/>
        <end position="464"/>
    </location>
</feature>
<feature type="compositionally biased region" description="Polar residues" evidence="7">
    <location>
        <begin position="48"/>
        <end position="73"/>
    </location>
</feature>
<reference evidence="9" key="1">
    <citation type="submission" date="2014-06" db="EMBL/GenBank/DDBJ databases">
        <authorList>
            <person name="Ju J."/>
            <person name="Zhang J."/>
        </authorList>
    </citation>
    <scope>NUCLEOTIDE SEQUENCE</scope>
    <source>
        <strain evidence="9">SscI8</strain>
    </source>
</reference>
<accession>A0A127Z9V4</accession>
<proteinExistence type="predicted"/>
<feature type="region of interest" description="Disordered" evidence="7">
    <location>
        <begin position="698"/>
        <end position="785"/>
    </location>
</feature>
<dbReference type="SMART" id="SM00355">
    <property type="entry name" value="ZnF_C2H2"/>
    <property type="match status" value="2"/>
</dbReference>
<dbReference type="InterPro" id="IPR013087">
    <property type="entry name" value="Znf_C2H2_type"/>
</dbReference>
<feature type="compositionally biased region" description="Polar residues" evidence="7">
    <location>
        <begin position="760"/>
        <end position="773"/>
    </location>
</feature>
<dbReference type="PANTHER" id="PTHR47660:SF2">
    <property type="entry name" value="TRANSCRIPTION FACTOR WITH C2H2 AND ZN(2)-CYS(6) DNA BINDING DOMAIN (EUROFUNG)"/>
    <property type="match status" value="1"/>
</dbReference>
<evidence type="ECO:0000313" key="9">
    <source>
        <dbReference type="EMBL" id="CDU22854.1"/>
    </source>
</evidence>
<gene>
    <name evidence="9" type="ORF">SPSC_01484</name>
</gene>
<keyword evidence="6" id="KW-0863">Zinc-finger</keyword>